<dbReference type="EMBL" id="JAFKCV010000016">
    <property type="protein sequence ID" value="MBN7827319.1"/>
    <property type="molecule type" value="Genomic_DNA"/>
</dbReference>
<dbReference type="InterPro" id="IPR049369">
    <property type="entry name" value="BF1531-like_N"/>
</dbReference>
<dbReference type="Gene3D" id="3.40.50.1000">
    <property type="entry name" value="HAD superfamily/HAD-like"/>
    <property type="match status" value="1"/>
</dbReference>
<evidence type="ECO:0000259" key="1">
    <source>
        <dbReference type="Pfam" id="PF21211"/>
    </source>
</evidence>
<dbReference type="AlphaFoldDB" id="A0A939DRB8"/>
<dbReference type="SUPFAM" id="SSF56784">
    <property type="entry name" value="HAD-like"/>
    <property type="match status" value="1"/>
</dbReference>
<name>A0A939DRB8_9ALTE</name>
<dbReference type="Pfam" id="PF21211">
    <property type="entry name" value="FkbH_N"/>
    <property type="match status" value="1"/>
</dbReference>
<dbReference type="InterPro" id="IPR036514">
    <property type="entry name" value="SGNH_hydro_sf"/>
</dbReference>
<keyword evidence="2" id="KW-0378">Hydrolase</keyword>
<dbReference type="InterPro" id="IPR010037">
    <property type="entry name" value="FkbH_domain"/>
</dbReference>
<keyword evidence="3" id="KW-1185">Reference proteome</keyword>
<feature type="domain" description="BF1531-like N-terminal" evidence="1">
    <location>
        <begin position="70"/>
        <end position="248"/>
    </location>
</feature>
<dbReference type="RefSeq" id="WP_206575430.1">
    <property type="nucleotide sequence ID" value="NZ_JAFKCV010000016.1"/>
</dbReference>
<gene>
    <name evidence="2" type="ORF">J0A66_18955</name>
</gene>
<comment type="caution">
    <text evidence="2">The sequence shown here is derived from an EMBL/GenBank/DDBJ whole genome shotgun (WGS) entry which is preliminary data.</text>
</comment>
<sequence length="621" mass="70072">MQDLDWLPLPPDNFKELCKDLESNQETAPIVKRLADSRLSQNQCNRLYRSIVKLSDDKLQQLQQGFDKVKLGIVSNGTTDLMVPGLFISALRRGIWIEPVIADFDQALQESQLPDSTINAARPDLVLLMLDYRAFSFASQTVAGCAEGFNAEDAIQYIDQIRQGFARHGQVNCIVPTLAVPPVNLLGSLDRRLTGSLKKQIHDFNHAITPLIAQSDDYLLDVETIAAELGTHNWFDERQWLSSRLALSDQAELFYFERLAALLAGIRGKSKKCLVLDLDNTLWGGVIGDDGMEGIILGQGHPQGEAHAQLQRYAKELKACGIILAVCSKNDEINALQPFKDHLDMVLREEDIAVFVANWNDKVSNLQHIARTLNIGIDSLVFVDDNPAEREIVRMNLPQVAVPELPSDPALYVRTLMAANYFETVNFTEEDKLRAEQYRQNSQRQKLMESATDLDSYLESLEMVAVMGSFDEMSYKRVTQLINKTNQFNLTTQRYTEAQVLEFERSSQYFCLQARLMDKFGDNGIVSVVICKKTPGQWEIDTWLMSCRVIKRRLEDLMCDEIVRQALADNATKLTGQYIPSAKNALVADLYPSLGFAQQDSGSWELDLTRYNFKSPPISIE</sequence>
<organism evidence="2 3">
    <name type="scientific">Bowmanella dokdonensis</name>
    <dbReference type="NCBI Taxonomy" id="751969"/>
    <lineage>
        <taxon>Bacteria</taxon>
        <taxon>Pseudomonadati</taxon>
        <taxon>Pseudomonadota</taxon>
        <taxon>Gammaproteobacteria</taxon>
        <taxon>Alteromonadales</taxon>
        <taxon>Alteromonadaceae</taxon>
        <taxon>Bowmanella</taxon>
    </lineage>
</organism>
<dbReference type="GO" id="GO:0016788">
    <property type="term" value="F:hydrolase activity, acting on ester bonds"/>
    <property type="evidence" value="ECO:0007669"/>
    <property type="project" value="UniProtKB-ARBA"/>
</dbReference>
<dbReference type="NCBIfam" id="TIGR01681">
    <property type="entry name" value="HAD-SF-IIIC"/>
    <property type="match status" value="1"/>
</dbReference>
<dbReference type="Gene3D" id="3.40.50.1110">
    <property type="entry name" value="SGNH hydrolase"/>
    <property type="match status" value="1"/>
</dbReference>
<accession>A0A939DRB8</accession>
<reference evidence="2" key="1">
    <citation type="submission" date="2021-03" db="EMBL/GenBank/DDBJ databases">
        <title>novel species isolated from a fishpond in China.</title>
        <authorList>
            <person name="Lu H."/>
            <person name="Cai Z."/>
        </authorList>
    </citation>
    <scope>NUCLEOTIDE SEQUENCE</scope>
    <source>
        <strain evidence="2">JCM 30855</strain>
    </source>
</reference>
<dbReference type="InterPro" id="IPR023214">
    <property type="entry name" value="HAD_sf"/>
</dbReference>
<dbReference type="InterPro" id="IPR036412">
    <property type="entry name" value="HAD-like_sf"/>
</dbReference>
<dbReference type="InterPro" id="IPR010033">
    <property type="entry name" value="HAD_SF_ppase_IIIC"/>
</dbReference>
<proteinExistence type="predicted"/>
<evidence type="ECO:0000313" key="2">
    <source>
        <dbReference type="EMBL" id="MBN7827319.1"/>
    </source>
</evidence>
<evidence type="ECO:0000313" key="3">
    <source>
        <dbReference type="Proteomes" id="UP000664654"/>
    </source>
</evidence>
<dbReference type="NCBIfam" id="TIGR01686">
    <property type="entry name" value="FkbH"/>
    <property type="match status" value="1"/>
</dbReference>
<dbReference type="Proteomes" id="UP000664654">
    <property type="component" value="Unassembled WGS sequence"/>
</dbReference>
<protein>
    <submittedName>
        <fullName evidence="2">HAD family hydrolase</fullName>
    </submittedName>
</protein>